<feature type="chain" id="PRO_5040284155" evidence="1">
    <location>
        <begin position="20"/>
        <end position="665"/>
    </location>
</feature>
<dbReference type="EMBL" id="JAPDFW010000140">
    <property type="protein sequence ID" value="KAJ5066556.1"/>
    <property type="molecule type" value="Genomic_DNA"/>
</dbReference>
<comment type="caution">
    <text evidence="2">The sequence shown here is derived from an EMBL/GenBank/DDBJ whole genome shotgun (WGS) entry which is preliminary data.</text>
</comment>
<dbReference type="Gene3D" id="2.130.10.10">
    <property type="entry name" value="YVTN repeat-like/Quinoprotein amine dehydrogenase"/>
    <property type="match status" value="1"/>
</dbReference>
<feature type="signal peptide" evidence="1">
    <location>
        <begin position="1"/>
        <end position="19"/>
    </location>
</feature>
<reference evidence="2" key="1">
    <citation type="submission" date="2022-10" db="EMBL/GenBank/DDBJ databases">
        <title>Novel sulphate-reducing endosymbionts in the free-living metamonad Anaeramoeba.</title>
        <authorList>
            <person name="Jerlstrom-Hultqvist J."/>
            <person name="Cepicka I."/>
            <person name="Gallot-Lavallee L."/>
            <person name="Salas-Leiva D."/>
            <person name="Curtis B.A."/>
            <person name="Zahonova K."/>
            <person name="Pipaliya S."/>
            <person name="Dacks J."/>
            <person name="Roger A.J."/>
        </authorList>
    </citation>
    <scope>NUCLEOTIDE SEQUENCE</scope>
    <source>
        <strain evidence="2">BMAN</strain>
    </source>
</reference>
<evidence type="ECO:0000256" key="1">
    <source>
        <dbReference type="SAM" id="SignalP"/>
    </source>
</evidence>
<dbReference type="Proteomes" id="UP001149090">
    <property type="component" value="Unassembled WGS sequence"/>
</dbReference>
<evidence type="ECO:0000313" key="3">
    <source>
        <dbReference type="Proteomes" id="UP001149090"/>
    </source>
</evidence>
<evidence type="ECO:0000313" key="2">
    <source>
        <dbReference type="EMBL" id="KAJ5066556.1"/>
    </source>
</evidence>
<name>A0A9Q0L5V0_ANAIG</name>
<gene>
    <name evidence="2" type="ORF">M0811_13493</name>
</gene>
<dbReference type="SUPFAM" id="SSF50969">
    <property type="entry name" value="YVTN repeat-like/Quinoprotein amine dehydrogenase"/>
    <property type="match status" value="1"/>
</dbReference>
<organism evidence="2 3">
    <name type="scientific">Anaeramoeba ignava</name>
    <name type="common">Anaerobic marine amoeba</name>
    <dbReference type="NCBI Taxonomy" id="1746090"/>
    <lineage>
        <taxon>Eukaryota</taxon>
        <taxon>Metamonada</taxon>
        <taxon>Anaeramoebidae</taxon>
        <taxon>Anaeramoeba</taxon>
    </lineage>
</organism>
<dbReference type="InterPro" id="IPR011044">
    <property type="entry name" value="Quino_amine_DH_bsu"/>
</dbReference>
<keyword evidence="1" id="KW-0732">Signal</keyword>
<dbReference type="InterPro" id="IPR015943">
    <property type="entry name" value="WD40/YVTN_repeat-like_dom_sf"/>
</dbReference>
<dbReference type="SUPFAM" id="SSF75011">
    <property type="entry name" value="3-carboxy-cis,cis-mucoante lactonizing enzyme"/>
    <property type="match status" value="1"/>
</dbReference>
<keyword evidence="3" id="KW-1185">Reference proteome</keyword>
<sequence length="665" mass="75188">MKKKLLLILTIILIQLNSDLKIKTETIEEYELPKLTGFSTSQYDYHHLYLSTDSTPGIILKICVEEEFHLSDFIELDVGNIWTSVMDPVLGYIYYGTANPAIFIRRRSTQLITLLTLFPIHPLFRLSKFSCHSFVKSNNVTLPSGIDYAYGCEIDKINGFFYVVTDTSPGIIARISLKTFLYVDSLTLQSGQDLPEIIVAGKNGDFIYVGTFTEPMIILRIDAKNFSIIDSITGDNKEFSTWKALLDPTNTFIYFLGHYPASIVKINVQSFTKDSSFIFEDHLHSDTFAIDFVTNLAYVASYETTELFRINISSMTQFDKLDFPEFNGINSFAIDQDQNIAFLAIESSNATIGKFDLQKFSLVEYVSASISNTSLLDLFLDTQNGFLYCPSKNAVNSSLFQVNASHLSIVQEVQLVPNMQITTASFDAKNLLLYVSVCDFVTLSSQILKITVPDLIIQSTLFFSNTRFIDSLIDSEGFLYIASQISNSYFLLKIQLSNFQQVDQIDLGSEYPESFAIDTLNHMIYYSYSANPIQLAQISLQDFSIKQPNISISFENPISTIFIDSYRKFGYFCSSFKNQQNETNIAIFNVSLDSFVDYQLIQLSSPNSNPISSIIDPSGEFAYIGTQETTCEIVKMKIIPEVSSNHSLVFSILLLSFLEFLMIFF</sequence>
<protein>
    <submittedName>
        <fullName evidence="2">Uncharacterized protein</fullName>
    </submittedName>
</protein>
<dbReference type="AlphaFoldDB" id="A0A9Q0L5V0"/>
<proteinExistence type="predicted"/>
<accession>A0A9Q0L5V0</accession>